<dbReference type="SUPFAM" id="SSF49785">
    <property type="entry name" value="Galactose-binding domain-like"/>
    <property type="match status" value="1"/>
</dbReference>
<dbReference type="AlphaFoldDB" id="A0A3M9MTR1"/>
<dbReference type="Proteomes" id="UP000271010">
    <property type="component" value="Unassembled WGS sequence"/>
</dbReference>
<feature type="chain" id="PRO_5018119692" evidence="1">
    <location>
        <begin position="26"/>
        <end position="280"/>
    </location>
</feature>
<evidence type="ECO:0000259" key="2">
    <source>
        <dbReference type="PROSITE" id="PS50022"/>
    </source>
</evidence>
<dbReference type="EMBL" id="RJJE01000011">
    <property type="protein sequence ID" value="RNI28906.1"/>
    <property type="molecule type" value="Genomic_DNA"/>
</dbReference>
<protein>
    <submittedName>
        <fullName evidence="3">Discoidin domain-containing protein</fullName>
    </submittedName>
</protein>
<keyword evidence="1" id="KW-0732">Signal</keyword>
<name>A0A3M9MTR1_9BACT</name>
<dbReference type="Pfam" id="PF00754">
    <property type="entry name" value="F5_F8_type_C"/>
    <property type="match status" value="1"/>
</dbReference>
<comment type="caution">
    <text evidence="3">The sequence shown here is derived from an EMBL/GenBank/DDBJ whole genome shotgun (WGS) entry which is preliminary data.</text>
</comment>
<gene>
    <name evidence="3" type="ORF">EFA69_12735</name>
</gene>
<organism evidence="3 4">
    <name type="scientific">Rufibacter immobilis</name>
    <dbReference type="NCBI Taxonomy" id="1348778"/>
    <lineage>
        <taxon>Bacteria</taxon>
        <taxon>Pseudomonadati</taxon>
        <taxon>Bacteroidota</taxon>
        <taxon>Cytophagia</taxon>
        <taxon>Cytophagales</taxon>
        <taxon>Hymenobacteraceae</taxon>
        <taxon>Rufibacter</taxon>
    </lineage>
</organism>
<feature type="domain" description="F5/8 type C" evidence="2">
    <location>
        <begin position="136"/>
        <end position="279"/>
    </location>
</feature>
<evidence type="ECO:0000313" key="3">
    <source>
        <dbReference type="EMBL" id="RNI28906.1"/>
    </source>
</evidence>
<keyword evidence="4" id="KW-1185">Reference proteome</keyword>
<feature type="signal peptide" evidence="1">
    <location>
        <begin position="1"/>
        <end position="25"/>
    </location>
</feature>
<sequence>MIALKQKIKAALTLFVLAVFTLSCSDDSGVWDDDTLETSADLEVMLKGKENHDVLADVKVNVFAKPKGSKDFALVYSGTTDDKGRFEVKGLQVPNIVRLEMADTKYPSGDPVIAKILGQKSASMELQVNTLWQPQSIMNRTGWEVLDYSSMHVTSNTTANLPGNVLLDNTSIWHTNYAGGATPYPHWLVIDMKEAKTMHGYALKQRASNNGPIKGLEFYVSDDNQNWKRVVATKIPLTNPGEWHTIKLQEPARGRYIKFVATSPHISASQFINLEQLGVY</sequence>
<dbReference type="InterPro" id="IPR008979">
    <property type="entry name" value="Galactose-bd-like_sf"/>
</dbReference>
<reference evidence="3 4" key="1">
    <citation type="submission" date="2018-11" db="EMBL/GenBank/DDBJ databases">
        <title>Rufibacter latericius sp. nov., isolated from water in Baiyang Lake.</title>
        <authorList>
            <person name="Yang Y."/>
        </authorList>
    </citation>
    <scope>NUCLEOTIDE SEQUENCE [LARGE SCALE GENOMIC DNA]</scope>
    <source>
        <strain evidence="3 4">MCC P1</strain>
    </source>
</reference>
<evidence type="ECO:0000256" key="1">
    <source>
        <dbReference type="SAM" id="SignalP"/>
    </source>
</evidence>
<dbReference type="PROSITE" id="PS50022">
    <property type="entry name" value="FA58C_3"/>
    <property type="match status" value="1"/>
</dbReference>
<proteinExistence type="predicted"/>
<dbReference type="InterPro" id="IPR000421">
    <property type="entry name" value="FA58C"/>
</dbReference>
<dbReference type="RefSeq" id="WP_123133512.1">
    <property type="nucleotide sequence ID" value="NZ_RJJE01000011.1"/>
</dbReference>
<dbReference type="PROSITE" id="PS51257">
    <property type="entry name" value="PROKAR_LIPOPROTEIN"/>
    <property type="match status" value="1"/>
</dbReference>
<dbReference type="OrthoDB" id="6014523at2"/>
<dbReference type="Gene3D" id="2.60.120.260">
    <property type="entry name" value="Galactose-binding domain-like"/>
    <property type="match status" value="1"/>
</dbReference>
<evidence type="ECO:0000313" key="4">
    <source>
        <dbReference type="Proteomes" id="UP000271010"/>
    </source>
</evidence>
<accession>A0A3M9MTR1</accession>